<protein>
    <submittedName>
        <fullName evidence="1">Uncharacterized protein</fullName>
    </submittedName>
</protein>
<sequence>MNWSEAFNANRQPSDDDIKAFIGQGKLLWSELFSYIDAAYQVKHF</sequence>
<evidence type="ECO:0000313" key="1">
    <source>
        <dbReference type="EMBL" id="HHY27473.1"/>
    </source>
</evidence>
<dbReference type="AlphaFoldDB" id="A0A7C7D6J4"/>
<name>A0A7C7D6J4_9FIRM</name>
<comment type="caution">
    <text evidence="1">The sequence shown here is derived from an EMBL/GenBank/DDBJ whole genome shotgun (WGS) entry which is preliminary data.</text>
</comment>
<gene>
    <name evidence="1" type="ORF">GX523_12175</name>
</gene>
<accession>A0A7C7D6J4</accession>
<organism evidence="1 2">
    <name type="scientific">Desulfitobacterium dehalogenans</name>
    <dbReference type="NCBI Taxonomy" id="36854"/>
    <lineage>
        <taxon>Bacteria</taxon>
        <taxon>Bacillati</taxon>
        <taxon>Bacillota</taxon>
        <taxon>Clostridia</taxon>
        <taxon>Eubacteriales</taxon>
        <taxon>Desulfitobacteriaceae</taxon>
        <taxon>Desulfitobacterium</taxon>
    </lineage>
</organism>
<dbReference type="EMBL" id="DUTF01000261">
    <property type="protein sequence ID" value="HHY27473.1"/>
    <property type="molecule type" value="Genomic_DNA"/>
</dbReference>
<reference evidence="1 2" key="1">
    <citation type="journal article" date="2020" name="Biotechnol. Biofuels">
        <title>New insights from the biogas microbiome by comprehensive genome-resolved metagenomics of nearly 1600 species originating from multiple anaerobic digesters.</title>
        <authorList>
            <person name="Campanaro S."/>
            <person name="Treu L."/>
            <person name="Rodriguez-R L.M."/>
            <person name="Kovalovszki A."/>
            <person name="Ziels R.M."/>
            <person name="Maus I."/>
            <person name="Zhu X."/>
            <person name="Kougias P.G."/>
            <person name="Basile A."/>
            <person name="Luo G."/>
            <person name="Schluter A."/>
            <person name="Konstantinidis K.T."/>
            <person name="Angelidaki I."/>
        </authorList>
    </citation>
    <scope>NUCLEOTIDE SEQUENCE [LARGE SCALE GENOMIC DNA]</scope>
    <source>
        <strain evidence="1">AS05jafATM_4</strain>
    </source>
</reference>
<proteinExistence type="predicted"/>
<evidence type="ECO:0000313" key="2">
    <source>
        <dbReference type="Proteomes" id="UP000553059"/>
    </source>
</evidence>
<dbReference type="Proteomes" id="UP000553059">
    <property type="component" value="Unassembled WGS sequence"/>
</dbReference>